<keyword evidence="2 6" id="KW-0472">Membrane</keyword>
<comment type="function">
    <text evidence="6">Together with LptD, is involved in the assembly of lipopolysaccharide (LPS) at the surface of the outer membrane. Required for the proper assembly of LptD. Binds LPS and may serve as the LPS recognition site at the outer membrane.</text>
</comment>
<gene>
    <name evidence="6" type="primary">lptE</name>
    <name evidence="8" type="ORF">CAL20_18135</name>
</gene>
<dbReference type="GO" id="GO:0015920">
    <property type="term" value="P:lipopolysaccharide transport"/>
    <property type="evidence" value="ECO:0007669"/>
    <property type="project" value="TreeGrafter"/>
</dbReference>
<dbReference type="GO" id="GO:0043165">
    <property type="term" value="P:Gram-negative-bacterium-type cell outer membrane assembly"/>
    <property type="evidence" value="ECO:0007669"/>
    <property type="project" value="UniProtKB-UniRule"/>
</dbReference>
<sequence length="219" mass="24531">MHFAPPRLQHFRSRWWLRAASLATVMLLAACGFAMRGVTPLPFNTLYVGIPENTRFGADVRRAIRAASPNTRLVDQTKAADAVLQVVDNSRSLREVSLNAQGRVEEYELGINFTFRLITNKGVAILPDTTLSIYREMPYDDQVVQAKEAQMETLYQSMQQALVSRLLRRLTAPDVHNAYEAAQRGENDPDSPVYDPNAVPSDNRPETWQTPGTPGTGTW</sequence>
<evidence type="ECO:0000256" key="3">
    <source>
        <dbReference type="ARBA" id="ARBA00023139"/>
    </source>
</evidence>
<keyword evidence="4 6" id="KW-0998">Cell outer membrane</keyword>
<dbReference type="PANTHER" id="PTHR38098:SF1">
    <property type="entry name" value="LPS-ASSEMBLY LIPOPROTEIN LPTE"/>
    <property type="match status" value="1"/>
</dbReference>
<evidence type="ECO:0000256" key="7">
    <source>
        <dbReference type="SAM" id="MobiDB-lite"/>
    </source>
</evidence>
<dbReference type="HAMAP" id="MF_01186">
    <property type="entry name" value="LPS_assembly_LptE"/>
    <property type="match status" value="1"/>
</dbReference>
<proteinExistence type="inferred from homology"/>
<organism evidence="8 9">
    <name type="scientific">Bordetella genomosp. 4</name>
    <dbReference type="NCBI Taxonomy" id="463044"/>
    <lineage>
        <taxon>Bacteria</taxon>
        <taxon>Pseudomonadati</taxon>
        <taxon>Pseudomonadota</taxon>
        <taxon>Betaproteobacteria</taxon>
        <taxon>Burkholderiales</taxon>
        <taxon>Alcaligenaceae</taxon>
        <taxon>Bordetella</taxon>
    </lineage>
</organism>
<dbReference type="GO" id="GO:0001530">
    <property type="term" value="F:lipopolysaccharide binding"/>
    <property type="evidence" value="ECO:0007669"/>
    <property type="project" value="TreeGrafter"/>
</dbReference>
<evidence type="ECO:0000256" key="6">
    <source>
        <dbReference type="HAMAP-Rule" id="MF_01186"/>
    </source>
</evidence>
<evidence type="ECO:0000256" key="4">
    <source>
        <dbReference type="ARBA" id="ARBA00023237"/>
    </source>
</evidence>
<feature type="region of interest" description="Disordered" evidence="7">
    <location>
        <begin position="180"/>
        <end position="219"/>
    </location>
</feature>
<comment type="caution">
    <text evidence="8">The sequence shown here is derived from an EMBL/GenBank/DDBJ whole genome shotgun (WGS) entry which is preliminary data.</text>
</comment>
<reference evidence="8 9" key="1">
    <citation type="submission" date="2017-05" db="EMBL/GenBank/DDBJ databases">
        <title>Complete and WGS of Bordetella genogroups.</title>
        <authorList>
            <person name="Spilker T."/>
            <person name="LiPuma J."/>
        </authorList>
    </citation>
    <scope>NUCLEOTIDE SEQUENCE [LARGE SCALE GENOMIC DNA]</scope>
    <source>
        <strain evidence="8 9">AU9919</strain>
    </source>
</reference>
<dbReference type="GO" id="GO:0009279">
    <property type="term" value="C:cell outer membrane"/>
    <property type="evidence" value="ECO:0007669"/>
    <property type="project" value="UniProtKB-SubCell"/>
</dbReference>
<keyword evidence="9" id="KW-1185">Reference proteome</keyword>
<dbReference type="Gene3D" id="3.30.160.150">
    <property type="entry name" value="Lipoprotein like domain"/>
    <property type="match status" value="1"/>
</dbReference>
<dbReference type="Pfam" id="PF04390">
    <property type="entry name" value="LptE"/>
    <property type="match status" value="1"/>
</dbReference>
<evidence type="ECO:0000313" key="8">
    <source>
        <dbReference type="EMBL" id="OZI54400.1"/>
    </source>
</evidence>
<name>A0A261TZJ1_9BORD</name>
<dbReference type="Proteomes" id="UP000216885">
    <property type="component" value="Unassembled WGS sequence"/>
</dbReference>
<evidence type="ECO:0000256" key="2">
    <source>
        <dbReference type="ARBA" id="ARBA00023136"/>
    </source>
</evidence>
<protein>
    <recommendedName>
        <fullName evidence="6">LPS-assembly lipoprotein LptE</fullName>
    </recommendedName>
</protein>
<evidence type="ECO:0000313" key="9">
    <source>
        <dbReference type="Proteomes" id="UP000216885"/>
    </source>
</evidence>
<keyword evidence="3 6" id="KW-0564">Palmitate</keyword>
<dbReference type="PANTHER" id="PTHR38098">
    <property type="entry name" value="LPS-ASSEMBLY LIPOPROTEIN LPTE"/>
    <property type="match status" value="1"/>
</dbReference>
<dbReference type="RefSeq" id="WP_094838564.1">
    <property type="nucleotide sequence ID" value="NZ_NEVQ01000017.1"/>
</dbReference>
<dbReference type="AlphaFoldDB" id="A0A261TZJ1"/>
<accession>A0A261TZJ1</accession>
<evidence type="ECO:0000256" key="1">
    <source>
        <dbReference type="ARBA" id="ARBA00022729"/>
    </source>
</evidence>
<keyword evidence="1 6" id="KW-0732">Signal</keyword>
<dbReference type="PROSITE" id="PS51257">
    <property type="entry name" value="PROKAR_LIPOPROTEIN"/>
    <property type="match status" value="1"/>
</dbReference>
<comment type="subcellular location">
    <subcellularLocation>
        <location evidence="6">Cell outer membrane</location>
        <topology evidence="6">Lipid-anchor</topology>
    </subcellularLocation>
</comment>
<dbReference type="GO" id="GO:1990351">
    <property type="term" value="C:transporter complex"/>
    <property type="evidence" value="ECO:0007669"/>
    <property type="project" value="TreeGrafter"/>
</dbReference>
<keyword evidence="5 6" id="KW-0449">Lipoprotein</keyword>
<dbReference type="InterPro" id="IPR007485">
    <property type="entry name" value="LPS_assembly_LptE"/>
</dbReference>
<comment type="subunit">
    <text evidence="6">Component of the lipopolysaccharide transport and assembly complex. Interacts with LptD.</text>
</comment>
<comment type="similarity">
    <text evidence="6">Belongs to the LptE lipoprotein family.</text>
</comment>
<dbReference type="EMBL" id="NEVQ01000017">
    <property type="protein sequence ID" value="OZI54400.1"/>
    <property type="molecule type" value="Genomic_DNA"/>
</dbReference>
<evidence type="ECO:0000256" key="5">
    <source>
        <dbReference type="ARBA" id="ARBA00023288"/>
    </source>
</evidence>